<reference evidence="16 17" key="2">
    <citation type="journal article" date="2011" name="Stand. Genomic Sci.">
        <title>Complete genome sequence of Tolumonas auensis type strain (TA 4).</title>
        <authorList>
            <person name="Chertkov O."/>
            <person name="Copeland A."/>
            <person name="Lucas S."/>
            <person name="Lapidus A."/>
            <person name="Berry K.W."/>
            <person name="Detter J.C."/>
            <person name="Del Rio T.G."/>
            <person name="Hammon N."/>
            <person name="Dalin E."/>
            <person name="Tice H."/>
            <person name="Pitluck S."/>
            <person name="Richardson P."/>
            <person name="Bruce D."/>
            <person name="Goodwin L."/>
            <person name="Han C."/>
            <person name="Tapia R."/>
            <person name="Saunders E."/>
            <person name="Schmutz J."/>
            <person name="Brettin T."/>
            <person name="Larimer F."/>
            <person name="Land M."/>
            <person name="Hauser L."/>
            <person name="Spring S."/>
            <person name="Rohde M."/>
            <person name="Kyrpides N.C."/>
            <person name="Ivanova N."/>
            <person name="Goker M."/>
            <person name="Beller H.R."/>
            <person name="Klenk H.P."/>
            <person name="Woyke T."/>
        </authorList>
    </citation>
    <scope>NUCLEOTIDE SEQUENCE [LARGE SCALE GENOMIC DNA]</scope>
    <source>
        <strain evidence="17">DSM 9187 / TA4</strain>
    </source>
</reference>
<dbReference type="InterPro" id="IPR013767">
    <property type="entry name" value="PAS_fold"/>
</dbReference>
<dbReference type="GO" id="GO:0005524">
    <property type="term" value="F:ATP binding"/>
    <property type="evidence" value="ECO:0007669"/>
    <property type="project" value="UniProtKB-KW"/>
</dbReference>
<evidence type="ECO:0000256" key="10">
    <source>
        <dbReference type="ARBA" id="ARBA00022840"/>
    </source>
</evidence>
<keyword evidence="12" id="KW-0902">Two-component regulatory system</keyword>
<dbReference type="GO" id="GO:0006355">
    <property type="term" value="P:regulation of DNA-templated transcription"/>
    <property type="evidence" value="ECO:0007669"/>
    <property type="project" value="InterPro"/>
</dbReference>
<dbReference type="HOGENOM" id="CLU_020211_11_2_6"/>
<gene>
    <name evidence="16" type="ordered locus">Tola_0214</name>
</gene>
<organism evidence="16 17">
    <name type="scientific">Tolumonas auensis (strain DSM 9187 / NBRC 110442 / TA 4)</name>
    <dbReference type="NCBI Taxonomy" id="595494"/>
    <lineage>
        <taxon>Bacteria</taxon>
        <taxon>Pseudomonadati</taxon>
        <taxon>Pseudomonadota</taxon>
        <taxon>Gammaproteobacteria</taxon>
        <taxon>Aeromonadales</taxon>
        <taxon>Aeromonadaceae</taxon>
        <taxon>Tolumonas</taxon>
    </lineage>
</organism>
<comment type="subcellular location">
    <subcellularLocation>
        <location evidence="2">Cell membrane</location>
        <topology evidence="2">Multi-pass membrane protein</topology>
    </subcellularLocation>
</comment>
<feature type="transmembrane region" description="Helical" evidence="14">
    <location>
        <begin position="174"/>
        <end position="195"/>
    </location>
</feature>
<dbReference type="eggNOG" id="COG3290">
    <property type="taxonomic scope" value="Bacteria"/>
</dbReference>
<dbReference type="OrthoDB" id="9792686at2"/>
<dbReference type="AlphaFoldDB" id="C4L8H4"/>
<dbReference type="InterPro" id="IPR039506">
    <property type="entry name" value="SPOB_a"/>
</dbReference>
<dbReference type="InterPro" id="IPR016120">
    <property type="entry name" value="Sig_transdc_His_kin_SpoOB"/>
</dbReference>
<dbReference type="SUPFAM" id="SSF55785">
    <property type="entry name" value="PYP-like sensor domain (PAS domain)"/>
    <property type="match status" value="1"/>
</dbReference>
<evidence type="ECO:0000256" key="12">
    <source>
        <dbReference type="ARBA" id="ARBA00023012"/>
    </source>
</evidence>
<evidence type="ECO:0000256" key="14">
    <source>
        <dbReference type="SAM" id="Phobius"/>
    </source>
</evidence>
<evidence type="ECO:0000256" key="5">
    <source>
        <dbReference type="ARBA" id="ARBA00022553"/>
    </source>
</evidence>
<feature type="domain" description="Histidine kinase" evidence="15">
    <location>
        <begin position="427"/>
        <end position="531"/>
    </location>
</feature>
<dbReference type="Pfam" id="PF02518">
    <property type="entry name" value="HATPase_c"/>
    <property type="match status" value="1"/>
</dbReference>
<dbReference type="GO" id="GO:0005886">
    <property type="term" value="C:plasma membrane"/>
    <property type="evidence" value="ECO:0007669"/>
    <property type="project" value="UniProtKB-SubCell"/>
</dbReference>
<dbReference type="Gene3D" id="3.30.565.10">
    <property type="entry name" value="Histidine kinase-like ATPase, C-terminal domain"/>
    <property type="match status" value="1"/>
</dbReference>
<keyword evidence="6" id="KW-0808">Transferase</keyword>
<evidence type="ECO:0000256" key="8">
    <source>
        <dbReference type="ARBA" id="ARBA00022741"/>
    </source>
</evidence>
<protein>
    <recommendedName>
        <fullName evidence="3">histidine kinase</fullName>
        <ecNumber evidence="3">2.7.13.3</ecNumber>
    </recommendedName>
</protein>
<name>C4L8H4_TOLAT</name>
<dbReference type="NCBIfam" id="NF008298">
    <property type="entry name" value="PRK11086.1"/>
    <property type="match status" value="1"/>
</dbReference>
<dbReference type="PRINTS" id="PR00344">
    <property type="entry name" value="BCTRLSENSOR"/>
</dbReference>
<feature type="transmembrane region" description="Helical" evidence="14">
    <location>
        <begin position="12"/>
        <end position="34"/>
    </location>
</feature>
<dbReference type="InterPro" id="IPR035965">
    <property type="entry name" value="PAS-like_dom_sf"/>
</dbReference>
<keyword evidence="7 14" id="KW-0812">Transmembrane</keyword>
<keyword evidence="13 14" id="KW-0472">Membrane</keyword>
<keyword evidence="8" id="KW-0547">Nucleotide-binding</keyword>
<dbReference type="InterPro" id="IPR033463">
    <property type="entry name" value="sCache_3"/>
</dbReference>
<evidence type="ECO:0000259" key="15">
    <source>
        <dbReference type="PROSITE" id="PS50109"/>
    </source>
</evidence>
<dbReference type="Proteomes" id="UP000009073">
    <property type="component" value="Chromosome"/>
</dbReference>
<evidence type="ECO:0000313" key="17">
    <source>
        <dbReference type="Proteomes" id="UP000009073"/>
    </source>
</evidence>
<evidence type="ECO:0000313" key="16">
    <source>
        <dbReference type="EMBL" id="ACQ91844.1"/>
    </source>
</evidence>
<dbReference type="InterPro" id="IPR036890">
    <property type="entry name" value="HATPase_C_sf"/>
</dbReference>
<sequence length="536" mass="58893">MLKQTPPLKLRTTITLLVCSVIALVLFVVHSVYLTQSTEQTRFSLEDKAKAVLHTLTAAPFIASALSNGGDKAALQDYIEQVRQQNELLFIVVMDMQGIRHTHPDPSLIGKHFIGGDEVKALHGQESISEAKGTLGPSLRIISPLFDARHQQIGAIAVGISTEKIQEIIAANRWFAYWAIAFGGLVGSFGAFFLARKIKKIMFGMEPSEIASLLEERNAMLQSIREGIIAVNADEKITLINDEAKRLLRQNGELENLLLTESSKHWPALLHLRQVLATGQARQDEEIEFNGSTLLTNSVPVRVNGKVTGAVVTFRDKTEISQLLQRLSGISHYAEALRVQAHEFMNKLHVILGMVNIRAYDQLENYIMDTANYYHAEVGSLIRQIKDPVIAGFILGKMNRGREIGIDVNVTPTSYLPESAESEVTHELVTVLGNLLENAMDALEGSDSAAIVLTFDHDDGHLRCTVSDNGQGIEPAVAAHIFEHGFSTKGTRRGIGLFLVRQSLEKLGGTIECQSKPGEGTRFIVSLPYASKECGL</sequence>
<evidence type="ECO:0000256" key="3">
    <source>
        <dbReference type="ARBA" id="ARBA00012438"/>
    </source>
</evidence>
<keyword evidence="10" id="KW-0067">ATP-binding</keyword>
<dbReference type="SUPFAM" id="SSF55890">
    <property type="entry name" value="Sporulation response regulatory protein Spo0B"/>
    <property type="match status" value="1"/>
</dbReference>
<dbReference type="Pfam" id="PF00989">
    <property type="entry name" value="PAS"/>
    <property type="match status" value="1"/>
</dbReference>
<evidence type="ECO:0000256" key="13">
    <source>
        <dbReference type="ARBA" id="ARBA00023136"/>
    </source>
</evidence>
<evidence type="ECO:0000256" key="9">
    <source>
        <dbReference type="ARBA" id="ARBA00022777"/>
    </source>
</evidence>
<dbReference type="SMART" id="SM00387">
    <property type="entry name" value="HATPase_c"/>
    <property type="match status" value="1"/>
</dbReference>
<keyword evidence="5" id="KW-0597">Phosphoprotein</keyword>
<dbReference type="KEGG" id="tau:Tola_0214"/>
<keyword evidence="17" id="KW-1185">Reference proteome</keyword>
<dbReference type="Pfam" id="PF17203">
    <property type="entry name" value="sCache_3_2"/>
    <property type="match status" value="1"/>
</dbReference>
<dbReference type="InterPro" id="IPR003594">
    <property type="entry name" value="HATPase_dom"/>
</dbReference>
<dbReference type="EC" id="2.7.13.3" evidence="3"/>
<evidence type="ECO:0000256" key="2">
    <source>
        <dbReference type="ARBA" id="ARBA00004651"/>
    </source>
</evidence>
<dbReference type="STRING" id="595494.Tola_0214"/>
<dbReference type="RefSeq" id="WP_012728443.1">
    <property type="nucleotide sequence ID" value="NC_012691.1"/>
</dbReference>
<dbReference type="SUPFAM" id="SSF55874">
    <property type="entry name" value="ATPase domain of HSP90 chaperone/DNA topoisomerase II/histidine kinase"/>
    <property type="match status" value="1"/>
</dbReference>
<evidence type="ECO:0000256" key="11">
    <source>
        <dbReference type="ARBA" id="ARBA00022989"/>
    </source>
</evidence>
<evidence type="ECO:0000256" key="4">
    <source>
        <dbReference type="ARBA" id="ARBA00022475"/>
    </source>
</evidence>
<dbReference type="InterPro" id="IPR004358">
    <property type="entry name" value="Sig_transdc_His_kin-like_C"/>
</dbReference>
<evidence type="ECO:0000256" key="1">
    <source>
        <dbReference type="ARBA" id="ARBA00000085"/>
    </source>
</evidence>
<dbReference type="GO" id="GO:0000155">
    <property type="term" value="F:phosphorelay sensor kinase activity"/>
    <property type="evidence" value="ECO:0007669"/>
    <property type="project" value="InterPro"/>
</dbReference>
<accession>C4L8H4</accession>
<keyword evidence="9 16" id="KW-0418">Kinase</keyword>
<reference evidence="17" key="1">
    <citation type="submission" date="2009-05" db="EMBL/GenBank/DDBJ databases">
        <title>Complete sequence of Tolumonas auensis DSM 9187.</title>
        <authorList>
            <consortium name="US DOE Joint Genome Institute"/>
            <person name="Lucas S."/>
            <person name="Copeland A."/>
            <person name="Lapidus A."/>
            <person name="Glavina del Rio T."/>
            <person name="Tice H."/>
            <person name="Bruce D."/>
            <person name="Goodwin L."/>
            <person name="Pitluck S."/>
            <person name="Chertkov O."/>
            <person name="Brettin T."/>
            <person name="Detter J.C."/>
            <person name="Han C."/>
            <person name="Larimer F."/>
            <person name="Land M."/>
            <person name="Hauser L."/>
            <person name="Kyrpides N."/>
            <person name="Mikhailova N."/>
            <person name="Spring S."/>
            <person name="Beller H."/>
        </authorList>
    </citation>
    <scope>NUCLEOTIDE SEQUENCE [LARGE SCALE GENOMIC DNA]</scope>
    <source>
        <strain evidence="17">DSM 9187 / TA4</strain>
    </source>
</reference>
<dbReference type="FunFam" id="3.30.450.20:FF:000018">
    <property type="entry name" value="Sensor histidine kinase DcuS"/>
    <property type="match status" value="1"/>
</dbReference>
<dbReference type="Pfam" id="PF14689">
    <property type="entry name" value="SPOB_a"/>
    <property type="match status" value="1"/>
</dbReference>
<dbReference type="EMBL" id="CP001616">
    <property type="protein sequence ID" value="ACQ91844.1"/>
    <property type="molecule type" value="Genomic_DNA"/>
</dbReference>
<comment type="catalytic activity">
    <reaction evidence="1">
        <text>ATP + protein L-histidine = ADP + protein N-phospho-L-histidine.</text>
        <dbReference type="EC" id="2.7.13.3"/>
    </reaction>
</comment>
<dbReference type="Gene3D" id="1.10.287.130">
    <property type="match status" value="1"/>
</dbReference>
<dbReference type="InterPro" id="IPR029151">
    <property type="entry name" value="Sensor-like_sf"/>
</dbReference>
<dbReference type="PANTHER" id="PTHR43547">
    <property type="entry name" value="TWO-COMPONENT HISTIDINE KINASE"/>
    <property type="match status" value="1"/>
</dbReference>
<keyword evidence="11 14" id="KW-1133">Transmembrane helix</keyword>
<dbReference type="SUPFAM" id="SSF103190">
    <property type="entry name" value="Sensory domain-like"/>
    <property type="match status" value="1"/>
</dbReference>
<evidence type="ECO:0000256" key="6">
    <source>
        <dbReference type="ARBA" id="ARBA00022679"/>
    </source>
</evidence>
<dbReference type="InterPro" id="IPR005467">
    <property type="entry name" value="His_kinase_dom"/>
</dbReference>
<dbReference type="PANTHER" id="PTHR43547:SF10">
    <property type="entry name" value="SENSOR HISTIDINE KINASE DCUS"/>
    <property type="match status" value="1"/>
</dbReference>
<evidence type="ECO:0000256" key="7">
    <source>
        <dbReference type="ARBA" id="ARBA00022692"/>
    </source>
</evidence>
<dbReference type="Gene3D" id="3.30.450.20">
    <property type="entry name" value="PAS domain"/>
    <property type="match status" value="2"/>
</dbReference>
<dbReference type="PROSITE" id="PS50109">
    <property type="entry name" value="HIS_KIN"/>
    <property type="match status" value="1"/>
</dbReference>
<proteinExistence type="predicted"/>
<keyword evidence="4" id="KW-1003">Cell membrane</keyword>